<keyword evidence="1" id="KW-0560">Oxidoreductase</keyword>
<dbReference type="GO" id="GO:0016491">
    <property type="term" value="F:oxidoreductase activity"/>
    <property type="evidence" value="ECO:0007669"/>
    <property type="project" value="UniProtKB-KW"/>
</dbReference>
<evidence type="ECO:0000256" key="1">
    <source>
        <dbReference type="ARBA" id="ARBA00023002"/>
    </source>
</evidence>
<dbReference type="Pfam" id="PF01266">
    <property type="entry name" value="DAO"/>
    <property type="match status" value="1"/>
</dbReference>
<reference evidence="3 4" key="1">
    <citation type="submission" date="2016-01" db="EMBL/GenBank/DDBJ databases">
        <authorList>
            <person name="Oliw E.H."/>
        </authorList>
    </citation>
    <scope>NUCLEOTIDE SEQUENCE [LARGE SCALE GENOMIC DNA]</scope>
    <source>
        <strain evidence="3 4">FRB97</strain>
    </source>
</reference>
<evidence type="ECO:0000313" key="3">
    <source>
        <dbReference type="EMBL" id="ATA19320.1"/>
    </source>
</evidence>
<gene>
    <name evidence="3" type="ORF">AWC35_08210</name>
</gene>
<evidence type="ECO:0000259" key="2">
    <source>
        <dbReference type="Pfam" id="PF01266"/>
    </source>
</evidence>
<dbReference type="Gene3D" id="3.50.50.60">
    <property type="entry name" value="FAD/NAD(P)-binding domain"/>
    <property type="match status" value="1"/>
</dbReference>
<dbReference type="EMBL" id="CP014136">
    <property type="protein sequence ID" value="ATA19320.1"/>
    <property type="molecule type" value="Genomic_DNA"/>
</dbReference>
<dbReference type="InterPro" id="IPR036188">
    <property type="entry name" value="FAD/NAD-bd_sf"/>
</dbReference>
<dbReference type="PANTHER" id="PTHR13847:SF281">
    <property type="entry name" value="FAD DEPENDENT OXIDOREDUCTASE DOMAIN-CONTAINING PROTEIN"/>
    <property type="match status" value="1"/>
</dbReference>
<evidence type="ECO:0000313" key="4">
    <source>
        <dbReference type="Proteomes" id="UP000217182"/>
    </source>
</evidence>
<dbReference type="KEGG" id="gqu:AWC35_08210"/>
<sequence>MKNLYKKTARLQISAPVLANERRADVVIIGGGYSGLSAALHLAQGGMAPVVLEAAEIGHGGSGRNGGQVNPGLKLLPNELVAHFGQQQGEKLNQLSSDAPKLVFDLIKRYQIDCSPSNTGTIRAAIDQKGLKQVNALVEQASQRGWPVRFADQNEMAQLTGTHIYIGGAVDARGGHLNPLAYVRGLALAAQQAGAALHENSRAISIRRENDRWHVATAQGKVIAPEVIICTDGYSDNLWPGMRKSLVPVYTYIAATDPLPETIKSKIMPCKSALYEAAWDVIYYRVDDEGRLLMGGRGPQRDDKGAKDYQHLIDYAIKLWPELKGINFPWAWQGQVAITKDHLPHLVEPEPGVRLVFGYNGRGVAMSTMVGKIVADLILSHGTSDNPFTIDKNLSQYAFHDFWRVGATGSMMWNIMLDGIKGR</sequence>
<dbReference type="AlphaFoldDB" id="A0A250AZB3"/>
<dbReference type="PANTHER" id="PTHR13847">
    <property type="entry name" value="SARCOSINE DEHYDROGENASE-RELATED"/>
    <property type="match status" value="1"/>
</dbReference>
<dbReference type="RefSeq" id="WP_095845925.1">
    <property type="nucleotide sequence ID" value="NZ_CP014136.1"/>
</dbReference>
<keyword evidence="4" id="KW-1185">Reference proteome</keyword>
<dbReference type="OrthoDB" id="6925984at2"/>
<dbReference type="Proteomes" id="UP000217182">
    <property type="component" value="Chromosome"/>
</dbReference>
<organism evidence="3 4">
    <name type="scientific">Gibbsiella quercinecans</name>
    <dbReference type="NCBI Taxonomy" id="929813"/>
    <lineage>
        <taxon>Bacteria</taxon>
        <taxon>Pseudomonadati</taxon>
        <taxon>Pseudomonadota</taxon>
        <taxon>Gammaproteobacteria</taxon>
        <taxon>Enterobacterales</taxon>
        <taxon>Yersiniaceae</taxon>
        <taxon>Gibbsiella</taxon>
    </lineage>
</organism>
<dbReference type="SUPFAM" id="SSF51905">
    <property type="entry name" value="FAD/NAD(P)-binding domain"/>
    <property type="match status" value="1"/>
</dbReference>
<feature type="domain" description="FAD dependent oxidoreductase" evidence="2">
    <location>
        <begin position="25"/>
        <end position="377"/>
    </location>
</feature>
<dbReference type="InterPro" id="IPR006076">
    <property type="entry name" value="FAD-dep_OxRdtase"/>
</dbReference>
<protein>
    <recommendedName>
        <fullName evidence="2">FAD dependent oxidoreductase domain-containing protein</fullName>
    </recommendedName>
</protein>
<name>A0A250AZB3_9GAMM</name>
<accession>A0A250AZB3</accession>
<proteinExistence type="predicted"/>
<dbReference type="GO" id="GO:0005737">
    <property type="term" value="C:cytoplasm"/>
    <property type="evidence" value="ECO:0007669"/>
    <property type="project" value="TreeGrafter"/>
</dbReference>
<dbReference type="Gene3D" id="3.30.9.10">
    <property type="entry name" value="D-Amino Acid Oxidase, subunit A, domain 2"/>
    <property type="match status" value="1"/>
</dbReference>